<dbReference type="SUPFAM" id="SSF53822">
    <property type="entry name" value="Periplasmic binding protein-like I"/>
    <property type="match status" value="1"/>
</dbReference>
<dbReference type="EMBL" id="AWUE01013624">
    <property type="protein sequence ID" value="OMP06396.1"/>
    <property type="molecule type" value="Genomic_DNA"/>
</dbReference>
<keyword evidence="9" id="KW-0325">Glycoprotein</keyword>
<dbReference type="PANTHER" id="PTHR34836">
    <property type="entry name" value="OS06G0188250 PROTEIN"/>
    <property type="match status" value="1"/>
</dbReference>
<evidence type="ECO:0000256" key="13">
    <source>
        <dbReference type="SAM" id="SignalP"/>
    </source>
</evidence>
<keyword evidence="4" id="KW-0812">Transmembrane</keyword>
<dbReference type="InterPro" id="IPR001828">
    <property type="entry name" value="ANF_lig-bd_rcpt"/>
</dbReference>
<dbReference type="SMART" id="SM00079">
    <property type="entry name" value="PBPe"/>
    <property type="match status" value="1"/>
</dbReference>
<dbReference type="OrthoDB" id="5984008at2759"/>
<organism evidence="15 16">
    <name type="scientific">Corchorus olitorius</name>
    <dbReference type="NCBI Taxonomy" id="93759"/>
    <lineage>
        <taxon>Eukaryota</taxon>
        <taxon>Viridiplantae</taxon>
        <taxon>Streptophyta</taxon>
        <taxon>Embryophyta</taxon>
        <taxon>Tracheophyta</taxon>
        <taxon>Spermatophyta</taxon>
        <taxon>Magnoliopsida</taxon>
        <taxon>eudicotyledons</taxon>
        <taxon>Gunneridae</taxon>
        <taxon>Pentapetalae</taxon>
        <taxon>rosids</taxon>
        <taxon>malvids</taxon>
        <taxon>Malvales</taxon>
        <taxon>Malvaceae</taxon>
        <taxon>Grewioideae</taxon>
        <taxon>Apeibeae</taxon>
        <taxon>Corchorus</taxon>
    </lineage>
</organism>
<dbReference type="Pfam" id="PF01094">
    <property type="entry name" value="ANF_receptor"/>
    <property type="match status" value="1"/>
</dbReference>
<dbReference type="InterPro" id="IPR028082">
    <property type="entry name" value="Peripla_BP_I"/>
</dbReference>
<comment type="caution">
    <text evidence="15">The sequence shown here is derived from an EMBL/GenBank/DDBJ whole genome shotgun (WGS) entry which is preliminary data.</text>
</comment>
<dbReference type="Pfam" id="PF00060">
    <property type="entry name" value="Lig_chan"/>
    <property type="match status" value="1"/>
</dbReference>
<keyword evidence="5" id="KW-1133">Transmembrane helix</keyword>
<keyword evidence="10" id="KW-1071">Ligand-gated ion channel</keyword>
<keyword evidence="6" id="KW-0406">Ion transport</keyword>
<comment type="function">
    <text evidence="12">Glutamate-gated receptor that probably acts as a non-selective cation channel. May be involved in light-signal transduction and calcium homeostasis via the regulation of calcium influx into cells.</text>
</comment>
<dbReference type="InterPro" id="IPR001320">
    <property type="entry name" value="Iontro_rcpt_C"/>
</dbReference>
<evidence type="ECO:0000313" key="15">
    <source>
        <dbReference type="EMBL" id="OMP06396.1"/>
    </source>
</evidence>
<evidence type="ECO:0000256" key="5">
    <source>
        <dbReference type="ARBA" id="ARBA00022989"/>
    </source>
</evidence>
<evidence type="ECO:0000256" key="8">
    <source>
        <dbReference type="ARBA" id="ARBA00023170"/>
    </source>
</evidence>
<dbReference type="GO" id="GO:0015276">
    <property type="term" value="F:ligand-gated monoatomic ion channel activity"/>
    <property type="evidence" value="ECO:0007669"/>
    <property type="project" value="InterPro"/>
</dbReference>
<feature type="chain" id="PRO_5013136791" evidence="13">
    <location>
        <begin position="27"/>
        <end position="600"/>
    </location>
</feature>
<evidence type="ECO:0000259" key="14">
    <source>
        <dbReference type="SMART" id="SM00079"/>
    </source>
</evidence>
<evidence type="ECO:0000256" key="6">
    <source>
        <dbReference type="ARBA" id="ARBA00023065"/>
    </source>
</evidence>
<name>A0A1R3KH17_9ROSI</name>
<gene>
    <name evidence="15" type="ORF">COLO4_08156</name>
</gene>
<evidence type="ECO:0000256" key="7">
    <source>
        <dbReference type="ARBA" id="ARBA00023136"/>
    </source>
</evidence>
<evidence type="ECO:0000256" key="3">
    <source>
        <dbReference type="ARBA" id="ARBA00022448"/>
    </source>
</evidence>
<keyword evidence="16" id="KW-1185">Reference proteome</keyword>
<evidence type="ECO:0000256" key="11">
    <source>
        <dbReference type="ARBA" id="ARBA00023303"/>
    </source>
</evidence>
<dbReference type="InterPro" id="IPR015683">
    <property type="entry name" value="Ionotropic_Glu_rcpt"/>
</dbReference>
<protein>
    <submittedName>
        <fullName evidence="15">Ionotropic glutamate receptor</fullName>
    </submittedName>
</protein>
<reference evidence="16" key="1">
    <citation type="submission" date="2013-09" db="EMBL/GenBank/DDBJ databases">
        <title>Corchorus olitorius genome sequencing.</title>
        <authorList>
            <person name="Alam M."/>
            <person name="Haque M.S."/>
            <person name="Islam M.S."/>
            <person name="Emdad E.M."/>
            <person name="Islam M.M."/>
            <person name="Ahmed B."/>
            <person name="Halim A."/>
            <person name="Hossen Q.M.M."/>
            <person name="Hossain M.Z."/>
            <person name="Ahmed R."/>
            <person name="Khan M.M."/>
            <person name="Islam R."/>
            <person name="Rashid M.M."/>
            <person name="Khan S.A."/>
            <person name="Rahman M.S."/>
            <person name="Alam M."/>
            <person name="Yahiya A.S."/>
            <person name="Khan M.S."/>
            <person name="Azam M.S."/>
            <person name="Haque T."/>
            <person name="Lashkar M.Z.H."/>
            <person name="Akhand A.I."/>
            <person name="Morshed G."/>
            <person name="Roy S."/>
            <person name="Uddin K.S."/>
            <person name="Rabeya T."/>
            <person name="Hossain A.S."/>
            <person name="Chowdhury A."/>
            <person name="Snigdha A.R."/>
            <person name="Mortoza M.S."/>
            <person name="Matin S.A."/>
            <person name="Hoque S.M.E."/>
            <person name="Islam M.K."/>
            <person name="Roy D.K."/>
            <person name="Haider R."/>
            <person name="Moosa M.M."/>
            <person name="Elias S.M."/>
            <person name="Hasan A.M."/>
            <person name="Jahan S."/>
            <person name="Shafiuddin M."/>
            <person name="Mahmood N."/>
            <person name="Shommy N.S."/>
        </authorList>
    </citation>
    <scope>NUCLEOTIDE SEQUENCE [LARGE SCALE GENOMIC DNA]</scope>
    <source>
        <strain evidence="16">cv. O-4</strain>
    </source>
</reference>
<keyword evidence="13" id="KW-0732">Signal</keyword>
<dbReference type="SUPFAM" id="SSF53850">
    <property type="entry name" value="Periplasmic binding protein-like II"/>
    <property type="match status" value="1"/>
</dbReference>
<dbReference type="PANTHER" id="PTHR34836:SF1">
    <property type="entry name" value="OS09G0428600 PROTEIN"/>
    <property type="match status" value="1"/>
</dbReference>
<proteinExistence type="predicted"/>
<keyword evidence="11" id="KW-0407">Ion channel</keyword>
<dbReference type="InterPro" id="IPR044440">
    <property type="entry name" value="GABAb_receptor_plant_PBP1"/>
</dbReference>
<evidence type="ECO:0000256" key="10">
    <source>
        <dbReference type="ARBA" id="ARBA00023286"/>
    </source>
</evidence>
<dbReference type="AlphaFoldDB" id="A0A1R3KH17"/>
<evidence type="ECO:0000256" key="1">
    <source>
        <dbReference type="ARBA" id="ARBA00004141"/>
    </source>
</evidence>
<dbReference type="GO" id="GO:0016020">
    <property type="term" value="C:membrane"/>
    <property type="evidence" value="ECO:0007669"/>
    <property type="project" value="UniProtKB-SubCell"/>
</dbReference>
<feature type="signal peptide" evidence="13">
    <location>
        <begin position="1"/>
        <end position="26"/>
    </location>
</feature>
<evidence type="ECO:0000256" key="9">
    <source>
        <dbReference type="ARBA" id="ARBA00023180"/>
    </source>
</evidence>
<dbReference type="Proteomes" id="UP000187203">
    <property type="component" value="Unassembled WGS sequence"/>
</dbReference>
<evidence type="ECO:0000256" key="12">
    <source>
        <dbReference type="ARBA" id="ARBA00049638"/>
    </source>
</evidence>
<keyword evidence="7" id="KW-0472">Membrane</keyword>
<evidence type="ECO:0000256" key="2">
    <source>
        <dbReference type="ARBA" id="ARBA00011095"/>
    </source>
</evidence>
<dbReference type="Gene3D" id="3.40.50.2300">
    <property type="match status" value="1"/>
</dbReference>
<dbReference type="CDD" id="cd19990">
    <property type="entry name" value="PBP1_GABAb_receptor_plant"/>
    <property type="match status" value="1"/>
</dbReference>
<keyword evidence="8 15" id="KW-0675">Receptor</keyword>
<comment type="subunit">
    <text evidence="2">May form heteromers.</text>
</comment>
<evidence type="ECO:0000313" key="16">
    <source>
        <dbReference type="Proteomes" id="UP000187203"/>
    </source>
</evidence>
<accession>A0A1R3KH17</accession>
<evidence type="ECO:0000256" key="4">
    <source>
        <dbReference type="ARBA" id="ARBA00022692"/>
    </source>
</evidence>
<dbReference type="Gene3D" id="1.10.287.70">
    <property type="match status" value="1"/>
</dbReference>
<feature type="domain" description="Ionotropic glutamate receptor C-terminal" evidence="14">
    <location>
        <begin position="397"/>
        <end position="600"/>
    </location>
</feature>
<sequence length="600" mass="66440">MKMKKPIFHCFCLLIILLDKLVVTQSTSIPVNVGVVLDFESLVGKIGWSCINMALSDFYATHGRHYKTRLVLNARDSHEDVVAAAAAALDLIKNVQVQAIIGPSTSMQANFVINLGNKSQVPIVTFSATSPSLASLGSSYFFRAAQASSSQVKAITAIVQTFGWREVVPIYVDNQFGESIIPCLTEALEQINARIPYLSHISQSASVHQIDAELYKLMAMQTRVFILHMTMPLGSQVLTRAKQIGIMSEGYVWILTDGMTITWKSIDSSTINSMQGVLGVRTYVPKLKELEDFNLRWKRKFQQDNPDIVNAELNVLGLWAYDATFALAMAVEEAGTSSNFQFKKTNFTSTATDLETFGVSENGPQIIKALSSIKFNGLSGDTIKVPRGWHIPKNGTKLRIGVPVKDGFNEFVKVAWDPVSQKETSIEGYCIDVFEAVMAKMPYAVPFEFIPFATQDGKSAGERVVSNLARFVIIVWCFLVLILTQSYTASLTSLLTIEQLQPTVTDINELLKMRESVGYHEGSFIGEILLKELKFHEFQLKTYKSPEELHELFSKGSANGGISAAFGEIPLNKVFFAKYCGKYTMVEPTFRTAGFGFVSS</sequence>
<comment type="subcellular location">
    <subcellularLocation>
        <location evidence="1">Membrane</location>
        <topology evidence="1">Multi-pass membrane protein</topology>
    </subcellularLocation>
</comment>
<keyword evidence="3" id="KW-0813">Transport</keyword>
<dbReference type="FunFam" id="3.40.50.2300:FF:000188">
    <property type="entry name" value="Glutamate receptor"/>
    <property type="match status" value="1"/>
</dbReference>